<dbReference type="SMART" id="SM01008">
    <property type="entry name" value="Ald_Xan_dh_C"/>
    <property type="match status" value="1"/>
</dbReference>
<dbReference type="InterPro" id="IPR046867">
    <property type="entry name" value="AldOxase/xan_DH_MoCoBD2"/>
</dbReference>
<evidence type="ECO:0000313" key="5">
    <source>
        <dbReference type="EMBL" id="SNT10530.1"/>
    </source>
</evidence>
<dbReference type="PANTHER" id="PTHR11908">
    <property type="entry name" value="XANTHINE DEHYDROGENASE"/>
    <property type="match status" value="1"/>
</dbReference>
<keyword evidence="2" id="KW-0560">Oxidoreductase</keyword>
<dbReference type="PANTHER" id="PTHR11908:SF132">
    <property type="entry name" value="ALDEHYDE OXIDASE 1-RELATED"/>
    <property type="match status" value="1"/>
</dbReference>
<organism evidence="5 6">
    <name type="scientific">Granulicella rosea</name>
    <dbReference type="NCBI Taxonomy" id="474952"/>
    <lineage>
        <taxon>Bacteria</taxon>
        <taxon>Pseudomonadati</taxon>
        <taxon>Acidobacteriota</taxon>
        <taxon>Terriglobia</taxon>
        <taxon>Terriglobales</taxon>
        <taxon>Acidobacteriaceae</taxon>
        <taxon>Granulicella</taxon>
    </lineage>
</organism>
<dbReference type="AlphaFoldDB" id="A0A239JXN4"/>
<dbReference type="Proteomes" id="UP000198356">
    <property type="component" value="Unassembled WGS sequence"/>
</dbReference>
<dbReference type="InterPro" id="IPR008274">
    <property type="entry name" value="AldOxase/xan_DH_MoCoBD1"/>
</dbReference>
<evidence type="ECO:0000313" key="6">
    <source>
        <dbReference type="Proteomes" id="UP000198356"/>
    </source>
</evidence>
<keyword evidence="1" id="KW-0500">Molybdenum</keyword>
<dbReference type="Gene3D" id="3.90.1170.50">
    <property type="entry name" value="Aldehyde oxidase/xanthine dehydrogenase, a/b hammerhead"/>
    <property type="match status" value="1"/>
</dbReference>
<dbReference type="InterPro" id="IPR000674">
    <property type="entry name" value="Ald_Oxase/Xan_DH_a/b"/>
</dbReference>
<gene>
    <name evidence="5" type="ORF">SAMN05421770_104187</name>
</gene>
<proteinExistence type="predicted"/>
<evidence type="ECO:0000256" key="1">
    <source>
        <dbReference type="ARBA" id="ARBA00022505"/>
    </source>
</evidence>
<dbReference type="Pfam" id="PF02738">
    <property type="entry name" value="MoCoBD_1"/>
    <property type="match status" value="1"/>
</dbReference>
<dbReference type="GO" id="GO:0016491">
    <property type="term" value="F:oxidoreductase activity"/>
    <property type="evidence" value="ECO:0007669"/>
    <property type="project" value="UniProtKB-KW"/>
</dbReference>
<dbReference type="GO" id="GO:0005506">
    <property type="term" value="F:iron ion binding"/>
    <property type="evidence" value="ECO:0007669"/>
    <property type="project" value="InterPro"/>
</dbReference>
<dbReference type="EMBL" id="FZOU01000004">
    <property type="protein sequence ID" value="SNT10530.1"/>
    <property type="molecule type" value="Genomic_DNA"/>
</dbReference>
<evidence type="ECO:0000259" key="4">
    <source>
        <dbReference type="SMART" id="SM01008"/>
    </source>
</evidence>
<dbReference type="InterPro" id="IPR036856">
    <property type="entry name" value="Ald_Oxase/Xan_DH_a/b_sf"/>
</dbReference>
<evidence type="ECO:0000256" key="3">
    <source>
        <dbReference type="SAM" id="MobiDB-lite"/>
    </source>
</evidence>
<dbReference type="SUPFAM" id="SSF54665">
    <property type="entry name" value="CO dehydrogenase molybdoprotein N-domain-like"/>
    <property type="match status" value="1"/>
</dbReference>
<reference evidence="5 6" key="1">
    <citation type="submission" date="2017-06" db="EMBL/GenBank/DDBJ databases">
        <authorList>
            <person name="Kim H.J."/>
            <person name="Triplett B.A."/>
        </authorList>
    </citation>
    <scope>NUCLEOTIDE SEQUENCE [LARGE SCALE GENOMIC DNA]</scope>
    <source>
        <strain evidence="5 6">DSM 18704</strain>
    </source>
</reference>
<accession>A0A239JXN4</accession>
<dbReference type="Pfam" id="PF01315">
    <property type="entry name" value="Ald_Xan_dh_C"/>
    <property type="match status" value="1"/>
</dbReference>
<dbReference type="InterPro" id="IPR016208">
    <property type="entry name" value="Ald_Oxase/xanthine_DH-like"/>
</dbReference>
<dbReference type="SUPFAM" id="SSF56003">
    <property type="entry name" value="Molybdenum cofactor-binding domain"/>
    <property type="match status" value="1"/>
</dbReference>
<feature type="region of interest" description="Disordered" evidence="3">
    <location>
        <begin position="584"/>
        <end position="603"/>
    </location>
</feature>
<keyword evidence="6" id="KW-1185">Reference proteome</keyword>
<dbReference type="RefSeq" id="WP_089408846.1">
    <property type="nucleotide sequence ID" value="NZ_FZOU01000004.1"/>
</dbReference>
<dbReference type="InterPro" id="IPR037165">
    <property type="entry name" value="AldOxase/xan_DH_Mopterin-bd_sf"/>
</dbReference>
<dbReference type="OrthoDB" id="9759099at2"/>
<sequence>MSLAQDQEQKPDTVKQLDHRYEGIAKVTGKARYAAEFSDPFSKADLVYAFLVQSTIPSGSVKSIDATVATRAPGVISVITPFNAPKLAQGPPQPPARRNLSLLQDASISYNGQPIAVVVAKSLNEAKAAAAMLKIVYTPQPAKLKWEKRLDEARWPKNPGKEPAGNHRGDIHAAFAQAAVTIDNTYITPIQFHNPMETHATIAWWQGDKLTVYDATQYISGVKMSLAKSLNIPVDNVRVIDPLVGGGFGSKGSMWSHVPLCAMAAKVANRPVKLVLDREQMFGLVGARPSTISHIRLAAAQDGTLLGIQHDNVMNVSVLEDFVEHAEGPAKSLYQSGASSVTAKVVEANLGISTFMRAPGEAPGTAVLEIALDELAEKLKMDPIELRLKNYAETDPSHEGRPWSSKHLRECYSQGAEKFGWSARNTVPGQRSDGKWLVGHGMATATYPANRSAAQAIVRLLPGGRMFVASGTQDLGTGTYTIMAQQAAAGLGLDPKMVEVKLGDSTLPKAPVSGGSQSSASVLPAIQDATTQLKLKLIDLAINDAASPLHGLQAADCDVKSGRLISKSQPGKSDGLVELIARNKNQPVEAQGQAEPSEAKDSMSTQSWGAVFAEVGVDRYTGMVKVRRVVGVYDVGVLLNEKTGLNQLMGGMTWGISFATHEHGIVDAATGRIVNGNLAEYHVPVNADVGVLDASVIGIPDLKFNPIGSRGIGEIGITGTAAAIANAIYNATGKRIRQYPITPDKLLMS</sequence>
<name>A0A239JXN4_9BACT</name>
<protein>
    <submittedName>
        <fullName evidence="5">Xanthine dehydrogenase, molybdenum binding subunit apoprotein</fullName>
    </submittedName>
</protein>
<dbReference type="Pfam" id="PF20256">
    <property type="entry name" value="MoCoBD_2"/>
    <property type="match status" value="1"/>
</dbReference>
<evidence type="ECO:0000256" key="2">
    <source>
        <dbReference type="ARBA" id="ARBA00023002"/>
    </source>
</evidence>
<feature type="domain" description="Aldehyde oxidase/xanthine dehydrogenase a/b hammerhead" evidence="4">
    <location>
        <begin position="28"/>
        <end position="141"/>
    </location>
</feature>
<dbReference type="Gene3D" id="3.30.365.10">
    <property type="entry name" value="Aldehyde oxidase/xanthine dehydrogenase, molybdopterin binding domain"/>
    <property type="match status" value="4"/>
</dbReference>